<evidence type="ECO:0000256" key="1">
    <source>
        <dbReference type="ARBA" id="ARBA00022679"/>
    </source>
</evidence>
<dbReference type="PROSITE" id="PS50206">
    <property type="entry name" value="RHODANESE_3"/>
    <property type="match status" value="2"/>
</dbReference>
<accession>A0AAU7KM99</accession>
<evidence type="ECO:0000259" key="4">
    <source>
        <dbReference type="PROSITE" id="PS50206"/>
    </source>
</evidence>
<keyword evidence="1" id="KW-0808">Transferase</keyword>
<dbReference type="InterPro" id="IPR001763">
    <property type="entry name" value="Rhodanese-like_dom"/>
</dbReference>
<gene>
    <name evidence="5" type="ORF">NFG58_07885</name>
</gene>
<reference evidence="5" key="1">
    <citation type="submission" date="2022-06" db="EMBL/GenBank/DDBJ databases">
        <title>A novel DMS-producing enzyme.</title>
        <authorList>
            <person name="Zhang Y."/>
        </authorList>
    </citation>
    <scope>NUCLEOTIDE SEQUENCE</scope>
    <source>
        <strain evidence="5">RT37</strain>
    </source>
</reference>
<dbReference type="SMART" id="SM00450">
    <property type="entry name" value="RHOD"/>
    <property type="match status" value="2"/>
</dbReference>
<protein>
    <submittedName>
        <fullName evidence="5">Sulfurtransferase</fullName>
    </submittedName>
</protein>
<dbReference type="EMBL" id="CP098827">
    <property type="protein sequence ID" value="XBO72607.1"/>
    <property type="molecule type" value="Genomic_DNA"/>
</dbReference>
<dbReference type="SUPFAM" id="SSF52821">
    <property type="entry name" value="Rhodanese/Cell cycle control phosphatase"/>
    <property type="match status" value="2"/>
</dbReference>
<feature type="domain" description="Rhodanese" evidence="4">
    <location>
        <begin position="175"/>
        <end position="279"/>
    </location>
</feature>
<organism evidence="5">
    <name type="scientific">Halomonas sp. RT37</name>
    <dbReference type="NCBI Taxonomy" id="2950872"/>
    <lineage>
        <taxon>Bacteria</taxon>
        <taxon>Pseudomonadati</taxon>
        <taxon>Pseudomonadota</taxon>
        <taxon>Gammaproteobacteria</taxon>
        <taxon>Oceanospirillales</taxon>
        <taxon>Halomonadaceae</taxon>
        <taxon>Halomonas</taxon>
    </lineage>
</organism>
<evidence type="ECO:0000256" key="2">
    <source>
        <dbReference type="ARBA" id="ARBA00022737"/>
    </source>
</evidence>
<dbReference type="RefSeq" id="WP_348827906.1">
    <property type="nucleotide sequence ID" value="NZ_CP098827.1"/>
</dbReference>
<keyword evidence="2" id="KW-0677">Repeat</keyword>
<evidence type="ECO:0000313" key="5">
    <source>
        <dbReference type="EMBL" id="XBO72607.1"/>
    </source>
</evidence>
<sequence length="286" mass="30583">MTHPLIDADSLRHALDGDTPPLVLDCRVRLNDPEAGAALWRQAHVPGSLHLDLDRDLSGPRDAGSGAGGRHPLPSHADFTATLQRLGVAPEREVVVLDDAGGQLAAARAWWMLSEWAGHPRVRLLDGGLAAWESINGDWEVGEGAPPAPSQWTPEFDDSRFVVLEEMASTAALKVDARAGERYRGEVEPMDPRAGHIPGAVNRPCSLNLDDNGRFKSPEALARELPQKSQQDPGVIAYCGSGVTACHDILAYRLAGLPAPRLYVGSWSEWSGDPARPAETGPATAS</sequence>
<dbReference type="InterPro" id="IPR036873">
    <property type="entry name" value="Rhodanese-like_dom_sf"/>
</dbReference>
<feature type="region of interest" description="Disordered" evidence="3">
    <location>
        <begin position="51"/>
        <end position="76"/>
    </location>
</feature>
<dbReference type="Pfam" id="PF00581">
    <property type="entry name" value="Rhodanese"/>
    <property type="match status" value="2"/>
</dbReference>
<dbReference type="PANTHER" id="PTHR11364">
    <property type="entry name" value="THIOSULFATE SULFERTANSFERASE"/>
    <property type="match status" value="1"/>
</dbReference>
<evidence type="ECO:0000256" key="3">
    <source>
        <dbReference type="SAM" id="MobiDB-lite"/>
    </source>
</evidence>
<dbReference type="InterPro" id="IPR045078">
    <property type="entry name" value="TST/MPST-like"/>
</dbReference>
<feature type="domain" description="Rhodanese" evidence="4">
    <location>
        <begin position="17"/>
        <end position="141"/>
    </location>
</feature>
<dbReference type="CDD" id="cd01448">
    <property type="entry name" value="TST_Repeat_1"/>
    <property type="match status" value="1"/>
</dbReference>
<dbReference type="PANTHER" id="PTHR11364:SF27">
    <property type="entry name" value="SULFURTRANSFERASE"/>
    <property type="match status" value="1"/>
</dbReference>
<name>A0AAU7KM99_9GAMM</name>
<dbReference type="GO" id="GO:0004792">
    <property type="term" value="F:thiosulfate-cyanide sulfurtransferase activity"/>
    <property type="evidence" value="ECO:0007669"/>
    <property type="project" value="TreeGrafter"/>
</dbReference>
<proteinExistence type="predicted"/>
<dbReference type="AlphaFoldDB" id="A0AAU7KM99"/>
<dbReference type="Gene3D" id="3.40.250.10">
    <property type="entry name" value="Rhodanese-like domain"/>
    <property type="match status" value="2"/>
</dbReference>
<dbReference type="CDD" id="cd01449">
    <property type="entry name" value="TST_Repeat_2"/>
    <property type="match status" value="1"/>
</dbReference>